<reference evidence="1 2" key="1">
    <citation type="journal article" date="2024" name="Plant Biotechnol. J.">
        <title>Dendrobium thyrsiflorum genome and its molecular insights into genes involved in important horticultural traits.</title>
        <authorList>
            <person name="Chen B."/>
            <person name="Wang J.Y."/>
            <person name="Zheng P.J."/>
            <person name="Li K.L."/>
            <person name="Liang Y.M."/>
            <person name="Chen X.F."/>
            <person name="Zhang C."/>
            <person name="Zhao X."/>
            <person name="He X."/>
            <person name="Zhang G.Q."/>
            <person name="Liu Z.J."/>
            <person name="Xu Q."/>
        </authorList>
    </citation>
    <scope>NUCLEOTIDE SEQUENCE [LARGE SCALE GENOMIC DNA]</scope>
    <source>
        <strain evidence="1">GZMU011</strain>
    </source>
</reference>
<organism evidence="1 2">
    <name type="scientific">Dendrobium thyrsiflorum</name>
    <name type="common">Pinecone-like raceme dendrobium</name>
    <name type="synonym">Orchid</name>
    <dbReference type="NCBI Taxonomy" id="117978"/>
    <lineage>
        <taxon>Eukaryota</taxon>
        <taxon>Viridiplantae</taxon>
        <taxon>Streptophyta</taxon>
        <taxon>Embryophyta</taxon>
        <taxon>Tracheophyta</taxon>
        <taxon>Spermatophyta</taxon>
        <taxon>Magnoliopsida</taxon>
        <taxon>Liliopsida</taxon>
        <taxon>Asparagales</taxon>
        <taxon>Orchidaceae</taxon>
        <taxon>Epidendroideae</taxon>
        <taxon>Malaxideae</taxon>
        <taxon>Dendrobiinae</taxon>
        <taxon>Dendrobium</taxon>
    </lineage>
</organism>
<keyword evidence="2" id="KW-1185">Reference proteome</keyword>
<proteinExistence type="predicted"/>
<dbReference type="AlphaFoldDB" id="A0ABD0VNT6"/>
<gene>
    <name evidence="1" type="ORF">M5K25_005111</name>
</gene>
<evidence type="ECO:0000313" key="2">
    <source>
        <dbReference type="Proteomes" id="UP001552299"/>
    </source>
</evidence>
<dbReference type="Proteomes" id="UP001552299">
    <property type="component" value="Unassembled WGS sequence"/>
</dbReference>
<name>A0ABD0VNT6_DENTH</name>
<protein>
    <submittedName>
        <fullName evidence="1">Uncharacterized protein</fullName>
    </submittedName>
</protein>
<sequence>MFDRPLHIDNATTNGTRLSVARILVELDIMKHYASQVVVGRSLQEVTDVVVVADLDVVPNVEVNHNVEACDVVSTLLNEVRHEASKALELDFVAWFLLLSRDCGVVSGQLALCKFSPGAVGGLLVGTKDVGAGALASPLREVEVANVVNGDVVQADLSEAVFSPDPTASLVGAGGGLINHVNFGFLDTEALVEVPIDFMSPNTLNANVVSNLGVTCTSHSGWLGRSPSSLHAASNDDGDVQAEYCHDLYELDVCKVVEKAFSRRSSILAWEWRIGDGILQNTMMHVSSTAIIGLGNVFEANVDWGLAKSHDCEENGMLETNCKLKMYWMGWATGGEFAWNI</sequence>
<accession>A0ABD0VNT6</accession>
<dbReference type="EMBL" id="JANQDX010000005">
    <property type="protein sequence ID" value="KAL0924297.1"/>
    <property type="molecule type" value="Genomic_DNA"/>
</dbReference>
<comment type="caution">
    <text evidence="1">The sequence shown here is derived from an EMBL/GenBank/DDBJ whole genome shotgun (WGS) entry which is preliminary data.</text>
</comment>
<evidence type="ECO:0000313" key="1">
    <source>
        <dbReference type="EMBL" id="KAL0924297.1"/>
    </source>
</evidence>